<dbReference type="OrthoDB" id="1470350at2759"/>
<dbReference type="PANTHER" id="PTHR24282:SF211">
    <property type="entry name" value="CYTOCHROME P450-RELATED"/>
    <property type="match status" value="1"/>
</dbReference>
<dbReference type="PANTHER" id="PTHR24282">
    <property type="entry name" value="CYTOCHROME P450 FAMILY MEMBER"/>
    <property type="match status" value="1"/>
</dbReference>
<evidence type="ECO:0000256" key="7">
    <source>
        <dbReference type="ARBA" id="ARBA00023002"/>
    </source>
</evidence>
<dbReference type="PRINTS" id="PR00385">
    <property type="entry name" value="P450"/>
</dbReference>
<evidence type="ECO:0008006" key="15">
    <source>
        <dbReference type="Google" id="ProtNLM"/>
    </source>
</evidence>
<keyword evidence="5 11" id="KW-0479">Metal-binding</keyword>
<dbReference type="GO" id="GO:0004497">
    <property type="term" value="F:monooxygenase activity"/>
    <property type="evidence" value="ECO:0007669"/>
    <property type="project" value="UniProtKB-KW"/>
</dbReference>
<keyword evidence="4" id="KW-0812">Transmembrane</keyword>
<dbReference type="GO" id="GO:0020037">
    <property type="term" value="F:heme binding"/>
    <property type="evidence" value="ECO:0007669"/>
    <property type="project" value="InterPro"/>
</dbReference>
<dbReference type="AlphaFoldDB" id="A0A2Z6LMM3"/>
<evidence type="ECO:0000256" key="10">
    <source>
        <dbReference type="ARBA" id="ARBA00023136"/>
    </source>
</evidence>
<evidence type="ECO:0000256" key="11">
    <source>
        <dbReference type="PIRSR" id="PIRSR602401-1"/>
    </source>
</evidence>
<comment type="cofactor">
    <cofactor evidence="11">
        <name>heme</name>
        <dbReference type="ChEBI" id="CHEBI:30413"/>
    </cofactor>
</comment>
<accession>A0A2Z6LMM3</accession>
<comment type="similarity">
    <text evidence="2 12">Belongs to the cytochrome P450 family.</text>
</comment>
<sequence length="599" mass="69469">MNHVLVLLLVATIFVLVLSYLLKTLHSIFYVPYKIQQHFRNQGISGPNYRPIFGNSSEIKRLYSLTKSEPYSFDHDILKRVIPFYHKWSCMYGKTFLYWFGSTPRLAISDPDMIKEVLVTKCGEYGKVPYNPQSKLLFGQGLVGLNGDQWNFHRRIINLAFNTEILKGWVPDIVASVTKMLEKWENERVGKDEFEIDVHKELHELSAEIISRTAFGSSYEEGKHIFKLQEQQMHLFSQAVRSVYIPGFRYLPTKKNRDRWRLDKETRESIHKLIEAKRNVRDNNKNVLNSLMGSYKNEVGGEDKLGLEEIIDECKTIYFAGKDTTANLLTWALLLLAKHQEWQSKAREEVLRVIGHNRLPVADNLNDFKIVSMIVNETLRLYPPATMLTRQTAKNVMLGNIEVPAKTQLYLALTAVHHDKEIWGEDCREFNPLRFSEPRKHLAAFFPFGLGPRTCVGQNLAMVEAKRHFCNQGISGPNYRPIIGNLSQIKRFYAETKSDANQFDHDILKRVAPFYHRWSCMYGKTFIYWFGSTPRLAISDPEMIKGVLVNKNGEYVRVPYNPQSKLLFGQGLLGLQGDQWNFHRRIIKLAFNTEIIKVR</sequence>
<organism evidence="13 14">
    <name type="scientific">Trifolium subterraneum</name>
    <name type="common">Subterranean clover</name>
    <dbReference type="NCBI Taxonomy" id="3900"/>
    <lineage>
        <taxon>Eukaryota</taxon>
        <taxon>Viridiplantae</taxon>
        <taxon>Streptophyta</taxon>
        <taxon>Embryophyta</taxon>
        <taxon>Tracheophyta</taxon>
        <taxon>Spermatophyta</taxon>
        <taxon>Magnoliopsida</taxon>
        <taxon>eudicotyledons</taxon>
        <taxon>Gunneridae</taxon>
        <taxon>Pentapetalae</taxon>
        <taxon>rosids</taxon>
        <taxon>fabids</taxon>
        <taxon>Fabales</taxon>
        <taxon>Fabaceae</taxon>
        <taxon>Papilionoideae</taxon>
        <taxon>50 kb inversion clade</taxon>
        <taxon>NPAAA clade</taxon>
        <taxon>Hologalegina</taxon>
        <taxon>IRL clade</taxon>
        <taxon>Trifolieae</taxon>
        <taxon>Trifolium</taxon>
    </lineage>
</organism>
<keyword evidence="3 11" id="KW-0349">Heme</keyword>
<evidence type="ECO:0000313" key="14">
    <source>
        <dbReference type="Proteomes" id="UP000242715"/>
    </source>
</evidence>
<dbReference type="FunFam" id="1.10.630.10:FF:000029">
    <property type="entry name" value="Cytochrome P450 734A1"/>
    <property type="match status" value="1"/>
</dbReference>
<dbReference type="Proteomes" id="UP000242715">
    <property type="component" value="Unassembled WGS sequence"/>
</dbReference>
<evidence type="ECO:0000256" key="12">
    <source>
        <dbReference type="RuleBase" id="RU000461"/>
    </source>
</evidence>
<evidence type="ECO:0000256" key="2">
    <source>
        <dbReference type="ARBA" id="ARBA00010617"/>
    </source>
</evidence>
<dbReference type="InterPro" id="IPR001128">
    <property type="entry name" value="Cyt_P450"/>
</dbReference>
<dbReference type="GO" id="GO:0016705">
    <property type="term" value="F:oxidoreductase activity, acting on paired donors, with incorporation or reduction of molecular oxygen"/>
    <property type="evidence" value="ECO:0007669"/>
    <property type="project" value="InterPro"/>
</dbReference>
<dbReference type="Pfam" id="PF00067">
    <property type="entry name" value="p450"/>
    <property type="match status" value="2"/>
</dbReference>
<dbReference type="InterPro" id="IPR050665">
    <property type="entry name" value="Cytochrome_P450_Monooxygen"/>
</dbReference>
<evidence type="ECO:0000256" key="1">
    <source>
        <dbReference type="ARBA" id="ARBA00004167"/>
    </source>
</evidence>
<evidence type="ECO:0000256" key="4">
    <source>
        <dbReference type="ARBA" id="ARBA00022692"/>
    </source>
</evidence>
<dbReference type="PROSITE" id="PS00086">
    <property type="entry name" value="CYTOCHROME_P450"/>
    <property type="match status" value="1"/>
</dbReference>
<keyword evidence="14" id="KW-1185">Reference proteome</keyword>
<dbReference type="Gene3D" id="1.10.630.10">
    <property type="entry name" value="Cytochrome P450"/>
    <property type="match status" value="2"/>
</dbReference>
<evidence type="ECO:0000256" key="9">
    <source>
        <dbReference type="ARBA" id="ARBA00023033"/>
    </source>
</evidence>
<evidence type="ECO:0000256" key="8">
    <source>
        <dbReference type="ARBA" id="ARBA00023004"/>
    </source>
</evidence>
<keyword evidence="10" id="KW-0472">Membrane</keyword>
<evidence type="ECO:0000256" key="5">
    <source>
        <dbReference type="ARBA" id="ARBA00022723"/>
    </source>
</evidence>
<dbReference type="SUPFAM" id="SSF48264">
    <property type="entry name" value="Cytochrome P450"/>
    <property type="match status" value="2"/>
</dbReference>
<dbReference type="GO" id="GO:0005506">
    <property type="term" value="F:iron ion binding"/>
    <property type="evidence" value="ECO:0007669"/>
    <property type="project" value="InterPro"/>
</dbReference>
<evidence type="ECO:0000256" key="3">
    <source>
        <dbReference type="ARBA" id="ARBA00022617"/>
    </source>
</evidence>
<name>A0A2Z6LMM3_TRISU</name>
<evidence type="ECO:0000313" key="13">
    <source>
        <dbReference type="EMBL" id="GAU19359.1"/>
    </source>
</evidence>
<keyword evidence="6" id="KW-1133">Transmembrane helix</keyword>
<comment type="subcellular location">
    <subcellularLocation>
        <location evidence="1">Membrane</location>
        <topology evidence="1">Single-pass membrane protein</topology>
    </subcellularLocation>
</comment>
<dbReference type="PRINTS" id="PR00463">
    <property type="entry name" value="EP450I"/>
</dbReference>
<protein>
    <recommendedName>
        <fullName evidence="15">Cytochrome P450</fullName>
    </recommendedName>
</protein>
<keyword evidence="8 11" id="KW-0408">Iron</keyword>
<dbReference type="EMBL" id="DF973197">
    <property type="protein sequence ID" value="GAU19359.1"/>
    <property type="molecule type" value="Genomic_DNA"/>
</dbReference>
<dbReference type="InterPro" id="IPR017972">
    <property type="entry name" value="Cyt_P450_CS"/>
</dbReference>
<dbReference type="InterPro" id="IPR036396">
    <property type="entry name" value="Cyt_P450_sf"/>
</dbReference>
<proteinExistence type="inferred from homology"/>
<dbReference type="InterPro" id="IPR002401">
    <property type="entry name" value="Cyt_P450_E_grp-I"/>
</dbReference>
<keyword evidence="9 12" id="KW-0503">Monooxygenase</keyword>
<feature type="binding site" description="axial binding residue" evidence="11">
    <location>
        <position position="455"/>
    </location>
    <ligand>
        <name>heme</name>
        <dbReference type="ChEBI" id="CHEBI:30413"/>
    </ligand>
    <ligandPart>
        <name>Fe</name>
        <dbReference type="ChEBI" id="CHEBI:18248"/>
    </ligandPart>
</feature>
<evidence type="ECO:0000256" key="6">
    <source>
        <dbReference type="ARBA" id="ARBA00022989"/>
    </source>
</evidence>
<gene>
    <name evidence="13" type="ORF">TSUD_336460</name>
</gene>
<reference evidence="14" key="1">
    <citation type="journal article" date="2017" name="Front. Plant Sci.">
        <title>Climate Clever Clovers: New Paradigm to Reduce the Environmental Footprint of Ruminants by Breeding Low Methanogenic Forages Utilizing Haplotype Variation.</title>
        <authorList>
            <person name="Kaur P."/>
            <person name="Appels R."/>
            <person name="Bayer P.E."/>
            <person name="Keeble-Gagnere G."/>
            <person name="Wang J."/>
            <person name="Hirakawa H."/>
            <person name="Shirasawa K."/>
            <person name="Vercoe P."/>
            <person name="Stefanova K."/>
            <person name="Durmic Z."/>
            <person name="Nichols P."/>
            <person name="Revell C."/>
            <person name="Isobe S.N."/>
            <person name="Edwards D."/>
            <person name="Erskine W."/>
        </authorList>
    </citation>
    <scope>NUCLEOTIDE SEQUENCE [LARGE SCALE GENOMIC DNA]</scope>
    <source>
        <strain evidence="14">cv. Daliak</strain>
    </source>
</reference>
<keyword evidence="7 12" id="KW-0560">Oxidoreductase</keyword>
<dbReference type="GO" id="GO:0016020">
    <property type="term" value="C:membrane"/>
    <property type="evidence" value="ECO:0007669"/>
    <property type="project" value="UniProtKB-SubCell"/>
</dbReference>